<comment type="caution">
    <text evidence="3">The sequence shown here is derived from an EMBL/GenBank/DDBJ whole genome shotgun (WGS) entry which is preliminary data.</text>
</comment>
<evidence type="ECO:0008006" key="5">
    <source>
        <dbReference type="Google" id="ProtNLM"/>
    </source>
</evidence>
<name>A0ABV5ZVM9_9PSEU</name>
<evidence type="ECO:0000256" key="1">
    <source>
        <dbReference type="SAM" id="Phobius"/>
    </source>
</evidence>
<keyword evidence="1" id="KW-0812">Transmembrane</keyword>
<gene>
    <name evidence="3" type="ORF">ACFFQA_13465</name>
</gene>
<feature type="transmembrane region" description="Helical" evidence="1">
    <location>
        <begin position="103"/>
        <end position="123"/>
    </location>
</feature>
<keyword evidence="2" id="KW-0732">Signal</keyword>
<feature type="signal peptide" evidence="2">
    <location>
        <begin position="1"/>
        <end position="21"/>
    </location>
</feature>
<evidence type="ECO:0000313" key="3">
    <source>
        <dbReference type="EMBL" id="MFB9904944.1"/>
    </source>
</evidence>
<sequence length="125" mass="12385">MRLLGSVVVAFVLACATPAFAGAAQSPDCGVAAVLGLGSAECQPAQPSVPMPKTACPPTSSTVAQYFVSDDFTSGSATSEVETVTTLSAPPVDRDRGEPAPTLAIGLALLAVAGVGAVAVRIVRD</sequence>
<dbReference type="RefSeq" id="WP_377852144.1">
    <property type="nucleotide sequence ID" value="NZ_JBHLZU010000010.1"/>
</dbReference>
<accession>A0ABV5ZVM9</accession>
<dbReference type="EMBL" id="JBHLZU010000010">
    <property type="protein sequence ID" value="MFB9904944.1"/>
    <property type="molecule type" value="Genomic_DNA"/>
</dbReference>
<organism evidence="3 4">
    <name type="scientific">Allokutzneria oryzae</name>
    <dbReference type="NCBI Taxonomy" id="1378989"/>
    <lineage>
        <taxon>Bacteria</taxon>
        <taxon>Bacillati</taxon>
        <taxon>Actinomycetota</taxon>
        <taxon>Actinomycetes</taxon>
        <taxon>Pseudonocardiales</taxon>
        <taxon>Pseudonocardiaceae</taxon>
        <taxon>Allokutzneria</taxon>
    </lineage>
</organism>
<feature type="chain" id="PRO_5046122933" description="Gram-positive cocci surface proteins LPxTG domain-containing protein" evidence="2">
    <location>
        <begin position="22"/>
        <end position="125"/>
    </location>
</feature>
<keyword evidence="1" id="KW-0472">Membrane</keyword>
<keyword evidence="4" id="KW-1185">Reference proteome</keyword>
<keyword evidence="1" id="KW-1133">Transmembrane helix</keyword>
<dbReference type="Proteomes" id="UP001589693">
    <property type="component" value="Unassembled WGS sequence"/>
</dbReference>
<evidence type="ECO:0000256" key="2">
    <source>
        <dbReference type="SAM" id="SignalP"/>
    </source>
</evidence>
<reference evidence="3 4" key="1">
    <citation type="submission" date="2024-09" db="EMBL/GenBank/DDBJ databases">
        <authorList>
            <person name="Sun Q."/>
            <person name="Mori K."/>
        </authorList>
    </citation>
    <scope>NUCLEOTIDE SEQUENCE [LARGE SCALE GENOMIC DNA]</scope>
    <source>
        <strain evidence="3 4">TBRC 7907</strain>
    </source>
</reference>
<evidence type="ECO:0000313" key="4">
    <source>
        <dbReference type="Proteomes" id="UP001589693"/>
    </source>
</evidence>
<proteinExistence type="predicted"/>
<protein>
    <recommendedName>
        <fullName evidence="5">Gram-positive cocci surface proteins LPxTG domain-containing protein</fullName>
    </recommendedName>
</protein>
<dbReference type="PROSITE" id="PS51257">
    <property type="entry name" value="PROKAR_LIPOPROTEIN"/>
    <property type="match status" value="1"/>
</dbReference>